<feature type="chain" id="PRO_5004733686" evidence="1">
    <location>
        <begin position="24"/>
        <end position="186"/>
    </location>
</feature>
<dbReference type="Gene3D" id="2.60.40.4060">
    <property type="entry name" value="Reeler domain"/>
    <property type="match status" value="1"/>
</dbReference>
<sequence length="186" mass="20602">MASPTVTLSALLLLLLLLGVCKGHPDGADEESCKDMIPEHGCEGKSAEEGYAEGYRLVQAKDHYNASDVFPVLLLSVGSPFKGFLIKAFDENEEDLGSFRSSGPDAKKMTHCAGITHTDNDDKRHVLVNWVAPADRAGKVHFKVTVVKDFSNFYLGLTGTLPRLNLIDWEKEDEYSHPLENYIYTK</sequence>
<protein>
    <submittedName>
        <fullName evidence="3">Putative reeler</fullName>
    </submittedName>
</protein>
<reference evidence="3" key="1">
    <citation type="journal article" date="2015" name="Sci. Rep.">
        <title>Tissue- and time-dependent transcription in Ixodes ricinus salivary glands and midguts when blood feeding on the vertebrate host.</title>
        <authorList>
            <person name="Kotsyfakis M."/>
            <person name="Schwarz A."/>
            <person name="Erhart J."/>
            <person name="Ribeiro J.M."/>
        </authorList>
    </citation>
    <scope>NUCLEOTIDE SEQUENCE</scope>
    <source>
        <tissue evidence="3">Salivary gland and midgut</tissue>
    </source>
</reference>
<proteinExistence type="evidence at transcript level"/>
<evidence type="ECO:0000259" key="2">
    <source>
        <dbReference type="PROSITE" id="PS51019"/>
    </source>
</evidence>
<keyword evidence="1" id="KW-0732">Signal</keyword>
<dbReference type="AlphaFoldDB" id="V5GJ38"/>
<accession>V5GJ38</accession>
<organism evidence="3">
    <name type="scientific">Ixodes ricinus</name>
    <name type="common">Common tick</name>
    <name type="synonym">Acarus ricinus</name>
    <dbReference type="NCBI Taxonomy" id="34613"/>
    <lineage>
        <taxon>Eukaryota</taxon>
        <taxon>Metazoa</taxon>
        <taxon>Ecdysozoa</taxon>
        <taxon>Arthropoda</taxon>
        <taxon>Chelicerata</taxon>
        <taxon>Arachnida</taxon>
        <taxon>Acari</taxon>
        <taxon>Parasitiformes</taxon>
        <taxon>Ixodida</taxon>
        <taxon>Ixodoidea</taxon>
        <taxon>Ixodidae</taxon>
        <taxon>Ixodinae</taxon>
        <taxon>Ixodes</taxon>
    </lineage>
</organism>
<dbReference type="EMBL" id="GANP01014178">
    <property type="protein sequence ID" value="JAB70290.1"/>
    <property type="molecule type" value="mRNA"/>
</dbReference>
<dbReference type="InterPro" id="IPR051237">
    <property type="entry name" value="Ferric-chelate_Red/DefProt"/>
</dbReference>
<feature type="domain" description="Reelin" evidence="2">
    <location>
        <begin position="18"/>
        <end position="178"/>
    </location>
</feature>
<dbReference type="InterPro" id="IPR042307">
    <property type="entry name" value="Reeler_sf"/>
</dbReference>
<dbReference type="InterPro" id="IPR002861">
    <property type="entry name" value="Reeler_dom"/>
</dbReference>
<evidence type="ECO:0000313" key="3">
    <source>
        <dbReference type="EMBL" id="JAB70290.1"/>
    </source>
</evidence>
<dbReference type="PANTHER" id="PTHR45828">
    <property type="entry name" value="CYTOCHROME B561/FERRIC REDUCTASE TRANSMEMBRANE"/>
    <property type="match status" value="1"/>
</dbReference>
<dbReference type="PROSITE" id="PS51019">
    <property type="entry name" value="REELIN"/>
    <property type="match status" value="1"/>
</dbReference>
<name>V5GJ38_IXORI</name>
<dbReference type="CDD" id="cd08544">
    <property type="entry name" value="Reeler"/>
    <property type="match status" value="1"/>
</dbReference>
<dbReference type="Pfam" id="PF02014">
    <property type="entry name" value="Reeler"/>
    <property type="match status" value="1"/>
</dbReference>
<feature type="signal peptide" evidence="1">
    <location>
        <begin position="1"/>
        <end position="23"/>
    </location>
</feature>
<evidence type="ECO:0000256" key="1">
    <source>
        <dbReference type="SAM" id="SignalP"/>
    </source>
</evidence>
<dbReference type="PANTHER" id="PTHR45828:SF48">
    <property type="entry name" value="PROTEIN, PUTATIVE-RELATED"/>
    <property type="match status" value="1"/>
</dbReference>